<evidence type="ECO:0000313" key="2">
    <source>
        <dbReference type="EMBL" id="KIK17356.1"/>
    </source>
</evidence>
<dbReference type="HOGENOM" id="CLU_3125621_0_0_1"/>
<keyword evidence="3" id="KW-1185">Reference proteome</keyword>
<dbReference type="Proteomes" id="UP000054018">
    <property type="component" value="Unassembled WGS sequence"/>
</dbReference>
<proteinExistence type="predicted"/>
<sequence>MPKSTVIHLYYAQVYGHFTGGMDSEKTRERAQKDPKNVEISSNERLIMEK</sequence>
<evidence type="ECO:0000313" key="3">
    <source>
        <dbReference type="Proteomes" id="UP000054018"/>
    </source>
</evidence>
<organism evidence="2 3">
    <name type="scientific">Pisolithus microcarpus 441</name>
    <dbReference type="NCBI Taxonomy" id="765257"/>
    <lineage>
        <taxon>Eukaryota</taxon>
        <taxon>Fungi</taxon>
        <taxon>Dikarya</taxon>
        <taxon>Basidiomycota</taxon>
        <taxon>Agaricomycotina</taxon>
        <taxon>Agaricomycetes</taxon>
        <taxon>Agaricomycetidae</taxon>
        <taxon>Boletales</taxon>
        <taxon>Sclerodermatineae</taxon>
        <taxon>Pisolithaceae</taxon>
        <taxon>Pisolithus</taxon>
    </lineage>
</organism>
<dbReference type="AlphaFoldDB" id="A0A0C9YL05"/>
<feature type="region of interest" description="Disordered" evidence="1">
    <location>
        <begin position="21"/>
        <end position="50"/>
    </location>
</feature>
<gene>
    <name evidence="2" type="ORF">PISMIDRAFT_685391</name>
</gene>
<reference evidence="3" key="2">
    <citation type="submission" date="2015-01" db="EMBL/GenBank/DDBJ databases">
        <title>Evolutionary Origins and Diversification of the Mycorrhizal Mutualists.</title>
        <authorList>
            <consortium name="DOE Joint Genome Institute"/>
            <consortium name="Mycorrhizal Genomics Consortium"/>
            <person name="Kohler A."/>
            <person name="Kuo A."/>
            <person name="Nagy L.G."/>
            <person name="Floudas D."/>
            <person name="Copeland A."/>
            <person name="Barry K.W."/>
            <person name="Cichocki N."/>
            <person name="Veneault-Fourrey C."/>
            <person name="LaButti K."/>
            <person name="Lindquist E.A."/>
            <person name="Lipzen A."/>
            <person name="Lundell T."/>
            <person name="Morin E."/>
            <person name="Murat C."/>
            <person name="Riley R."/>
            <person name="Ohm R."/>
            <person name="Sun H."/>
            <person name="Tunlid A."/>
            <person name="Henrissat B."/>
            <person name="Grigoriev I.V."/>
            <person name="Hibbett D.S."/>
            <person name="Martin F."/>
        </authorList>
    </citation>
    <scope>NUCLEOTIDE SEQUENCE [LARGE SCALE GENOMIC DNA]</scope>
    <source>
        <strain evidence="3">441</strain>
    </source>
</reference>
<reference evidence="2 3" key="1">
    <citation type="submission" date="2014-04" db="EMBL/GenBank/DDBJ databases">
        <authorList>
            <consortium name="DOE Joint Genome Institute"/>
            <person name="Kuo A."/>
            <person name="Kohler A."/>
            <person name="Costa M.D."/>
            <person name="Nagy L.G."/>
            <person name="Floudas D."/>
            <person name="Copeland A."/>
            <person name="Barry K.W."/>
            <person name="Cichocki N."/>
            <person name="Veneault-Fourrey C."/>
            <person name="LaButti K."/>
            <person name="Lindquist E.A."/>
            <person name="Lipzen A."/>
            <person name="Lundell T."/>
            <person name="Morin E."/>
            <person name="Murat C."/>
            <person name="Sun H."/>
            <person name="Tunlid A."/>
            <person name="Henrissat B."/>
            <person name="Grigoriev I.V."/>
            <person name="Hibbett D.S."/>
            <person name="Martin F."/>
            <person name="Nordberg H.P."/>
            <person name="Cantor M.N."/>
            <person name="Hua S.X."/>
        </authorList>
    </citation>
    <scope>NUCLEOTIDE SEQUENCE [LARGE SCALE GENOMIC DNA]</scope>
    <source>
        <strain evidence="2 3">441</strain>
    </source>
</reference>
<feature type="compositionally biased region" description="Basic and acidic residues" evidence="1">
    <location>
        <begin position="23"/>
        <end position="37"/>
    </location>
</feature>
<accession>A0A0C9YL05</accession>
<protein>
    <submittedName>
        <fullName evidence="2">Unplaced genomic scaffold scaffold_148, whole genome shotgun sequence</fullName>
    </submittedName>
</protein>
<name>A0A0C9YL05_9AGAM</name>
<evidence type="ECO:0000256" key="1">
    <source>
        <dbReference type="SAM" id="MobiDB-lite"/>
    </source>
</evidence>
<dbReference type="EMBL" id="KN833832">
    <property type="protein sequence ID" value="KIK17356.1"/>
    <property type="molecule type" value="Genomic_DNA"/>
</dbReference>